<reference evidence="1" key="2">
    <citation type="journal article" date="2020" name="Gigascience">
        <title>An improved pig reference genome sequence to enable pig genetics and genomics research.</title>
        <authorList>
            <person name="Warr A."/>
            <person name="Affara N."/>
            <person name="Aken B."/>
            <person name="Beiki H."/>
            <person name="Bickhart D.M."/>
            <person name="Billis K."/>
            <person name="Chow W."/>
            <person name="Eory L."/>
            <person name="Finlayson H.A."/>
            <person name="Flicek P."/>
            <person name="Giron C.G."/>
            <person name="Griffin D.K."/>
            <person name="Hall R."/>
            <person name="Hannum G."/>
            <person name="Hourlier T."/>
            <person name="Howe K."/>
            <person name="Hume D.A."/>
            <person name="Izuogu O."/>
            <person name="Kim K."/>
            <person name="Koren S."/>
            <person name="Liu H."/>
            <person name="Manchanda N."/>
            <person name="Martin F.J."/>
            <person name="Nonneman D.J."/>
            <person name="O'Connor R.E."/>
            <person name="Phillippy A.M."/>
            <person name="Rohrer G.A."/>
            <person name="Rosen B.D."/>
            <person name="Rund L.A."/>
            <person name="Sargent C.A."/>
            <person name="Schook L.B."/>
            <person name="Schroeder S.G."/>
            <person name="Schwartz A.S."/>
            <person name="Skinner B.M."/>
            <person name="Talbot R."/>
            <person name="Tseng E."/>
            <person name="Tuggle C.K."/>
            <person name="Watson M."/>
            <person name="Smith T.P.L."/>
            <person name="Archibald A.L."/>
        </authorList>
    </citation>
    <scope>NUCLEOTIDE SEQUENCE [LARGE SCALE GENOMIC DNA]</scope>
    <source>
        <strain evidence="1">Duroc</strain>
    </source>
</reference>
<reference evidence="2" key="1">
    <citation type="submission" date="2009-11" db="EMBL/GenBank/DDBJ databases">
        <authorList>
            <consortium name="Porcine genome sequencing project"/>
        </authorList>
    </citation>
    <scope>NUCLEOTIDE SEQUENCE [LARGE SCALE GENOMIC DNA]</scope>
    <source>
        <strain evidence="2">Duroc</strain>
    </source>
</reference>
<dbReference type="Bgee" id="ENSSSCG00000044916">
    <property type="expression patterns" value="Expressed in adult mammalian kidney"/>
</dbReference>
<dbReference type="AlphaFoldDB" id="A0A5G2RLC3"/>
<reference evidence="1" key="4">
    <citation type="submission" date="2025-09" db="UniProtKB">
        <authorList>
            <consortium name="Ensembl"/>
        </authorList>
    </citation>
    <scope>IDENTIFICATION</scope>
</reference>
<dbReference type="SMR" id="A0A5G2RLC3"/>
<keyword evidence="2" id="KW-1185">Reference proteome</keyword>
<name>A0A5G2RLC3_PIG</name>
<dbReference type="InterPro" id="IPR036691">
    <property type="entry name" value="Endo/exonu/phosph_ase_sf"/>
</dbReference>
<dbReference type="InParanoid" id="A0A5G2RLC3"/>
<protein>
    <recommendedName>
        <fullName evidence="3">Endonuclease/exonuclease/phosphatase domain-containing protein</fullName>
    </recommendedName>
</protein>
<organism evidence="1 2">
    <name type="scientific">Sus scrofa</name>
    <name type="common">Pig</name>
    <dbReference type="NCBI Taxonomy" id="9823"/>
    <lineage>
        <taxon>Eukaryota</taxon>
        <taxon>Metazoa</taxon>
        <taxon>Chordata</taxon>
        <taxon>Craniata</taxon>
        <taxon>Vertebrata</taxon>
        <taxon>Euteleostomi</taxon>
        <taxon>Mammalia</taxon>
        <taxon>Eutheria</taxon>
        <taxon>Laurasiatheria</taxon>
        <taxon>Artiodactyla</taxon>
        <taxon>Suina</taxon>
        <taxon>Suidae</taxon>
        <taxon>Sus</taxon>
    </lineage>
</organism>
<evidence type="ECO:0008006" key="3">
    <source>
        <dbReference type="Google" id="ProtNLM"/>
    </source>
</evidence>
<dbReference type="Gene3D" id="3.60.10.10">
    <property type="entry name" value="Endonuclease/exonuclease/phosphatase"/>
    <property type="match status" value="1"/>
</dbReference>
<dbReference type="Ensembl" id="ENSSSCT00000070873.2">
    <property type="protein sequence ID" value="ENSSSCP00000073078.1"/>
    <property type="gene ID" value="ENSSSCG00000044916.2"/>
</dbReference>
<reference evidence="1" key="3">
    <citation type="submission" date="2025-08" db="UniProtKB">
        <authorList>
            <consortium name="Ensembl"/>
        </authorList>
    </citation>
    <scope>IDENTIFICATION</scope>
</reference>
<evidence type="ECO:0000313" key="2">
    <source>
        <dbReference type="Proteomes" id="UP000008227"/>
    </source>
</evidence>
<accession>A0A5G2RLC3</accession>
<dbReference type="SUPFAM" id="SSF56219">
    <property type="entry name" value="DNase I-like"/>
    <property type="match status" value="1"/>
</dbReference>
<dbReference type="GeneTree" id="ENSGT00950000183016"/>
<sequence>MKAIKKDNKGHYLMAKESIQEEDTINVNIYAPNKGSPRYLQQILTDIKGKIDGNTIIIGDFNTTLTSMDRSPRQKINKVTEILKDTIEKLDLINISRTLHPKKSEYTFFSSIHGTFSRIILGHKANLNKFKSIEIFTRSSLTTMA</sequence>
<proteinExistence type="predicted"/>
<dbReference type="Proteomes" id="UP000008227">
    <property type="component" value="Chromosome 14"/>
</dbReference>
<evidence type="ECO:0000313" key="1">
    <source>
        <dbReference type="Ensembl" id="ENSSSCP00000073078.1"/>
    </source>
</evidence>